<dbReference type="InterPro" id="IPR041468">
    <property type="entry name" value="HTH_ParB/Spo0J"/>
</dbReference>
<reference evidence="4 5" key="1">
    <citation type="submission" date="2017-04" db="EMBL/GenBank/DDBJ databases">
        <title>Monoglobus pectinilyticus 14 draft genome.</title>
        <authorList>
            <person name="Kim C."/>
            <person name="Rosendale D.I."/>
            <person name="Kelly W.J."/>
            <person name="Tannock G.W."/>
            <person name="Patchett M.L."/>
            <person name="Jordens J.Z."/>
        </authorList>
    </citation>
    <scope>NUCLEOTIDE SEQUENCE [LARGE SCALE GENOMIC DNA]</scope>
    <source>
        <strain evidence="4 5">14</strain>
    </source>
</reference>
<keyword evidence="2" id="KW-0159">Chromosome partition</keyword>
<dbReference type="GO" id="GO:0003677">
    <property type="term" value="F:DNA binding"/>
    <property type="evidence" value="ECO:0007669"/>
    <property type="project" value="InterPro"/>
</dbReference>
<dbReference type="Gene3D" id="1.10.10.2830">
    <property type="match status" value="1"/>
</dbReference>
<dbReference type="NCBIfam" id="TIGR00180">
    <property type="entry name" value="parB_part"/>
    <property type="match status" value="1"/>
</dbReference>
<dbReference type="InterPro" id="IPR004437">
    <property type="entry name" value="ParB/RepB/Spo0J"/>
</dbReference>
<dbReference type="AlphaFoldDB" id="A0A2K9NZ50"/>
<dbReference type="InterPro" id="IPR036086">
    <property type="entry name" value="ParB/Sulfiredoxin_sf"/>
</dbReference>
<dbReference type="PANTHER" id="PTHR33375">
    <property type="entry name" value="CHROMOSOME-PARTITIONING PROTEIN PARB-RELATED"/>
    <property type="match status" value="1"/>
</dbReference>
<dbReference type="EMBL" id="CP020991">
    <property type="protein sequence ID" value="AUO18326.1"/>
    <property type="molecule type" value="Genomic_DNA"/>
</dbReference>
<dbReference type="Pfam" id="PF02195">
    <property type="entry name" value="ParB_N"/>
    <property type="match status" value="1"/>
</dbReference>
<dbReference type="Gene3D" id="3.90.1530.30">
    <property type="match status" value="1"/>
</dbReference>
<evidence type="ECO:0000313" key="4">
    <source>
        <dbReference type="EMBL" id="AUO18326.1"/>
    </source>
</evidence>
<dbReference type="InterPro" id="IPR050336">
    <property type="entry name" value="Chromosome_partition/occlusion"/>
</dbReference>
<dbReference type="InterPro" id="IPR003115">
    <property type="entry name" value="ParB_N"/>
</dbReference>
<dbReference type="GO" id="GO:0007059">
    <property type="term" value="P:chromosome segregation"/>
    <property type="evidence" value="ECO:0007669"/>
    <property type="project" value="UniProtKB-KW"/>
</dbReference>
<dbReference type="Pfam" id="PF17762">
    <property type="entry name" value="HTH_ParB"/>
    <property type="match status" value="1"/>
</dbReference>
<name>A0A2K9NZ50_9FIRM</name>
<comment type="similarity">
    <text evidence="1">Belongs to the ParB family.</text>
</comment>
<organism evidence="4 5">
    <name type="scientific">Monoglobus pectinilyticus</name>
    <dbReference type="NCBI Taxonomy" id="1981510"/>
    <lineage>
        <taxon>Bacteria</taxon>
        <taxon>Bacillati</taxon>
        <taxon>Bacillota</taxon>
        <taxon>Clostridia</taxon>
        <taxon>Monoglobales</taxon>
        <taxon>Monoglobaceae</taxon>
        <taxon>Monoglobus</taxon>
    </lineage>
</organism>
<dbReference type="CDD" id="cd16407">
    <property type="entry name" value="ParB_N_like"/>
    <property type="match status" value="1"/>
</dbReference>
<sequence>MAGRKSDFTLTKLDDLFSTQEQRDEEKLSKIRDIPLTEIDDFPDHPFKVRDDEDMAQLIESIKERGVITPATVRQKEDGRYELISGHRRKRACELAGFDTLRCEVVELNRDEATILMVESNYQRSQILPSEKAYAYKMRLEALSRQGKRTDLTSDPVGWKSSGKETAQLIGEQSGDSQTQVRRYIRLTNLVPELLEYVDEGRIKMRPAVELSFLDEDSQRDVVDEIDLNDATPSHDQTIRMRKFFEEGKLTTEAIQAIMSEEKPNQREKIVLRGDRVRQLIPKNIPISQTEDFVCKALEHYNKFLRSRADRDSR</sequence>
<dbReference type="OrthoDB" id="9771505at2"/>
<evidence type="ECO:0000256" key="2">
    <source>
        <dbReference type="ARBA" id="ARBA00022829"/>
    </source>
</evidence>
<keyword evidence="5" id="KW-1185">Reference proteome</keyword>
<dbReference type="SUPFAM" id="SSF110849">
    <property type="entry name" value="ParB/Sulfiredoxin"/>
    <property type="match status" value="1"/>
</dbReference>
<evidence type="ECO:0000256" key="1">
    <source>
        <dbReference type="ARBA" id="ARBA00006295"/>
    </source>
</evidence>
<feature type="domain" description="ParB-like N-terminal" evidence="3">
    <location>
        <begin position="32"/>
        <end position="122"/>
    </location>
</feature>
<proteinExistence type="inferred from homology"/>
<dbReference type="GO" id="GO:0005694">
    <property type="term" value="C:chromosome"/>
    <property type="evidence" value="ECO:0007669"/>
    <property type="project" value="TreeGrafter"/>
</dbReference>
<protein>
    <submittedName>
        <fullName evidence="4">ParB-like partition protein</fullName>
    </submittedName>
</protein>
<dbReference type="GeneID" id="98061576"/>
<dbReference type="KEGG" id="mpec:B9O19_00142"/>
<dbReference type="SUPFAM" id="SSF109709">
    <property type="entry name" value="KorB DNA-binding domain-like"/>
    <property type="match status" value="1"/>
</dbReference>
<evidence type="ECO:0000259" key="3">
    <source>
        <dbReference type="SMART" id="SM00470"/>
    </source>
</evidence>
<dbReference type="PANTHER" id="PTHR33375:SF1">
    <property type="entry name" value="CHROMOSOME-PARTITIONING PROTEIN PARB-RELATED"/>
    <property type="match status" value="1"/>
</dbReference>
<gene>
    <name evidence="4" type="ORF">B9O19_00142</name>
</gene>
<dbReference type="Proteomes" id="UP000235589">
    <property type="component" value="Chromosome"/>
</dbReference>
<evidence type="ECO:0000313" key="5">
    <source>
        <dbReference type="Proteomes" id="UP000235589"/>
    </source>
</evidence>
<dbReference type="SMART" id="SM00470">
    <property type="entry name" value="ParB"/>
    <property type="match status" value="1"/>
</dbReference>
<dbReference type="RefSeq" id="WP_024721697.1">
    <property type="nucleotide sequence ID" value="NZ_CP020991.1"/>
</dbReference>
<accession>A0A2K9NZ50</accession>